<dbReference type="PROSITE" id="PS50048">
    <property type="entry name" value="ZN2_CY6_FUNGAL_2"/>
    <property type="match status" value="1"/>
</dbReference>
<keyword evidence="6" id="KW-0539">Nucleus</keyword>
<dbReference type="PANTHER" id="PTHR36206">
    <property type="entry name" value="ASPERCRYPTIN BIOSYNTHESIS CLUSTER-SPECIFIC TRANSCRIPTION REGULATOR ATNN-RELATED"/>
    <property type="match status" value="1"/>
</dbReference>
<dbReference type="SUPFAM" id="SSF57701">
    <property type="entry name" value="Zn2/Cys6 DNA-binding domain"/>
    <property type="match status" value="1"/>
</dbReference>
<evidence type="ECO:0000259" key="9">
    <source>
        <dbReference type="PROSITE" id="PS50048"/>
    </source>
</evidence>
<evidence type="ECO:0000256" key="4">
    <source>
        <dbReference type="ARBA" id="ARBA00023125"/>
    </source>
</evidence>
<dbReference type="STRING" id="94208.A0A2S4L826"/>
<dbReference type="InterPro" id="IPR001138">
    <property type="entry name" value="Zn2Cys6_DnaBD"/>
</dbReference>
<evidence type="ECO:0000256" key="3">
    <source>
        <dbReference type="ARBA" id="ARBA00023015"/>
    </source>
</evidence>
<keyword evidence="8" id="KW-0732">Signal</keyword>
<dbReference type="GO" id="GO:0000981">
    <property type="term" value="F:DNA-binding transcription factor activity, RNA polymerase II-specific"/>
    <property type="evidence" value="ECO:0007669"/>
    <property type="project" value="InterPro"/>
</dbReference>
<dbReference type="PANTHER" id="PTHR36206:SF16">
    <property type="entry name" value="TRANSCRIPTION FACTOR DOMAIN-CONTAINING PROTEIN-RELATED"/>
    <property type="match status" value="1"/>
</dbReference>
<evidence type="ECO:0000256" key="1">
    <source>
        <dbReference type="ARBA" id="ARBA00022723"/>
    </source>
</evidence>
<evidence type="ECO:0000256" key="6">
    <source>
        <dbReference type="ARBA" id="ARBA00023242"/>
    </source>
</evidence>
<feature type="signal peptide" evidence="8">
    <location>
        <begin position="1"/>
        <end position="41"/>
    </location>
</feature>
<feature type="chain" id="PRO_5015423739" evidence="8">
    <location>
        <begin position="42"/>
        <end position="808"/>
    </location>
</feature>
<reference evidence="10 11" key="1">
    <citation type="submission" date="2018-01" db="EMBL/GenBank/DDBJ databases">
        <title>Harnessing the power of phylogenomics to disentangle the directionality and signatures of interkingdom host jumping in the parasitic fungal genus Tolypocladium.</title>
        <authorList>
            <person name="Quandt C.A."/>
            <person name="Patterson W."/>
            <person name="Spatafora J.W."/>
        </authorList>
    </citation>
    <scope>NUCLEOTIDE SEQUENCE [LARGE SCALE GENOMIC DNA]</scope>
    <source>
        <strain evidence="10 11">NRBC 100945</strain>
    </source>
</reference>
<dbReference type="PROSITE" id="PS00463">
    <property type="entry name" value="ZN2_CY6_FUNGAL_1"/>
    <property type="match status" value="1"/>
</dbReference>
<dbReference type="Proteomes" id="UP000237481">
    <property type="component" value="Unassembled WGS sequence"/>
</dbReference>
<keyword evidence="5" id="KW-0804">Transcription</keyword>
<comment type="caution">
    <text evidence="10">The sequence shown here is derived from an EMBL/GenBank/DDBJ whole genome shotgun (WGS) entry which is preliminary data.</text>
</comment>
<keyword evidence="2" id="KW-0862">Zinc</keyword>
<feature type="compositionally biased region" description="Polar residues" evidence="7">
    <location>
        <begin position="638"/>
        <end position="660"/>
    </location>
</feature>
<keyword evidence="4" id="KW-0238">DNA-binding</keyword>
<dbReference type="Pfam" id="PF00172">
    <property type="entry name" value="Zn_clus"/>
    <property type="match status" value="1"/>
</dbReference>
<evidence type="ECO:0000313" key="10">
    <source>
        <dbReference type="EMBL" id="POR38541.1"/>
    </source>
</evidence>
<keyword evidence="11" id="KW-1185">Reference proteome</keyword>
<organism evidence="10 11">
    <name type="scientific">Tolypocladium paradoxum</name>
    <dbReference type="NCBI Taxonomy" id="94208"/>
    <lineage>
        <taxon>Eukaryota</taxon>
        <taxon>Fungi</taxon>
        <taxon>Dikarya</taxon>
        <taxon>Ascomycota</taxon>
        <taxon>Pezizomycotina</taxon>
        <taxon>Sordariomycetes</taxon>
        <taxon>Hypocreomycetidae</taxon>
        <taxon>Hypocreales</taxon>
        <taxon>Ophiocordycipitaceae</taxon>
        <taxon>Tolypocladium</taxon>
    </lineage>
</organism>
<dbReference type="CDD" id="cd00067">
    <property type="entry name" value="GAL4"/>
    <property type="match status" value="2"/>
</dbReference>
<evidence type="ECO:0000256" key="8">
    <source>
        <dbReference type="SAM" id="SignalP"/>
    </source>
</evidence>
<evidence type="ECO:0000313" key="11">
    <source>
        <dbReference type="Proteomes" id="UP000237481"/>
    </source>
</evidence>
<proteinExistence type="predicted"/>
<keyword evidence="1" id="KW-0479">Metal-binding</keyword>
<feature type="domain" description="Zn(2)-C6 fungal-type" evidence="9">
    <location>
        <begin position="68"/>
        <end position="96"/>
    </location>
</feature>
<dbReference type="GO" id="GO:0008270">
    <property type="term" value="F:zinc ion binding"/>
    <property type="evidence" value="ECO:0007669"/>
    <property type="project" value="InterPro"/>
</dbReference>
<dbReference type="EMBL" id="PKSG01000128">
    <property type="protein sequence ID" value="POR38541.1"/>
    <property type="molecule type" value="Genomic_DNA"/>
</dbReference>
<dbReference type="AlphaFoldDB" id="A0A2S4L826"/>
<dbReference type="InterPro" id="IPR021858">
    <property type="entry name" value="Fun_TF"/>
</dbReference>
<dbReference type="GO" id="GO:0003677">
    <property type="term" value="F:DNA binding"/>
    <property type="evidence" value="ECO:0007669"/>
    <property type="project" value="UniProtKB-KW"/>
</dbReference>
<feature type="region of interest" description="Disordered" evidence="7">
    <location>
        <begin position="627"/>
        <end position="679"/>
    </location>
</feature>
<dbReference type="SMART" id="SM00066">
    <property type="entry name" value="GAL4"/>
    <property type="match status" value="2"/>
</dbReference>
<dbReference type="InterPro" id="IPR036864">
    <property type="entry name" value="Zn2-C6_fun-type_DNA-bd_sf"/>
</dbReference>
<accession>A0A2S4L826</accession>
<evidence type="ECO:0000256" key="2">
    <source>
        <dbReference type="ARBA" id="ARBA00022833"/>
    </source>
</evidence>
<evidence type="ECO:0000256" key="5">
    <source>
        <dbReference type="ARBA" id="ARBA00023163"/>
    </source>
</evidence>
<dbReference type="Gene3D" id="4.10.240.10">
    <property type="entry name" value="Zn(2)-C6 fungal-type DNA-binding domain"/>
    <property type="match status" value="1"/>
</dbReference>
<keyword evidence="3" id="KW-0805">Transcription regulation</keyword>
<name>A0A2S4L826_9HYPO</name>
<protein>
    <submittedName>
        <fullName evidence="10">Transcriptional regulatory protein C15D4.02</fullName>
    </submittedName>
</protein>
<dbReference type="OrthoDB" id="2593732at2759"/>
<dbReference type="InterPro" id="IPR052360">
    <property type="entry name" value="Transcr_Regulatory_Proteins"/>
</dbReference>
<sequence>MGKGAAHMQQRGRSRTKCQKHQPLVSFSLLLVALFFVQFHGTDNPQAKAPDDERRIMTRKGIPKVRTGCLTCKSRKVKCDEGRPECLRCKTAGRNCQGYKPAPVGHYSWEELLRTRLHPALPAVPDASPLELRNMAFFRQVVAPSVSGPIRSTFWTQTVAQMVLSEPAVRHAIVAISSLYEDSNVVLGIDPKASYEADRLAIVHYNAAIKHLVSPGVSNSSDLVLLVCVLFICIEFLRGNIQGATTHIVHGISLLNSYKARQEFVSVFLHLSIFPYFFVQGPTTFPLPLEIETKQCVPAFEDLCDAQVWLDAICLRVVRLIRLANQHRAGILELVPFEQVMGARRPVEEDLDTWWSAFSIMRDEVQAEEQDWTTIQLLEARWLHAVIWTVTDVDRDEFIWDSQEERFRRIVDIGRQVHAAGQLRAKGSRKFAFIMGFCPLLFWVVHKCRVLKLRLAALALLETLCWARETAWDRAVMYGLGKKLIEVEHAVELTPGTIKALQGVDDDELALPADRRRVRDWILHRDMELLTDDDGTTMCKRKEHQMFGTWKYDPETDQIQNIRRADDPAAARCWQRQACNRCHEKKVRSTCVVVSEETFITTFPPWSGNKDRCDRCAARGHACEYNRSGGTKNGRNGGRSRNASSGCDGQDVSIRTSRLASSPDGRASSSQHRGSGHYADGRTSAVAAMQPGDHSKPRICETSFPVLDQIDAVGVGQLSTGTFGHYWTATHQYGWVDHDQPVRSVAIENMSQALPALVAAVGGEIYCNDHPSDEGYGAFHNTQNMDECVFWEKARRGSGQKGFVTGQL</sequence>
<dbReference type="Pfam" id="PF11951">
    <property type="entry name" value="Fungal_trans_2"/>
    <property type="match status" value="1"/>
</dbReference>
<gene>
    <name evidence="10" type="ORF">TPAR_01260</name>
</gene>
<evidence type="ECO:0000256" key="7">
    <source>
        <dbReference type="SAM" id="MobiDB-lite"/>
    </source>
</evidence>